<sequence>MKAAARLLIAAVLCLAPIATARAADSLEAPVKATYLYKFVPFVEWPAAAFTSPTQSVVLCVLVGDPFGAVLDQAVRGQKVGARPISVRRLARTEKATGCHVLYLSAPRAPAAVDALQSAHGAPVLTVTDQANGAGGIVNFVLRENRVRFTIDPRAAAHNGLTISSKLLSLALNARGGG</sequence>
<reference evidence="2 3" key="1">
    <citation type="submission" date="2022-09" db="EMBL/GenBank/DDBJ databases">
        <title>New species of Phenylobacterium.</title>
        <authorList>
            <person name="Mieszkin S."/>
        </authorList>
    </citation>
    <scope>NUCLEOTIDE SEQUENCE [LARGE SCALE GENOMIC DNA]</scope>
    <source>
        <strain evidence="2 3">HK31-G</strain>
    </source>
</reference>
<protein>
    <submittedName>
        <fullName evidence="2">YfiR family protein</fullName>
    </submittedName>
</protein>
<proteinExistence type="predicted"/>
<keyword evidence="3" id="KW-1185">Reference proteome</keyword>
<feature type="chain" id="PRO_5045930356" evidence="1">
    <location>
        <begin position="24"/>
        <end position="178"/>
    </location>
</feature>
<comment type="caution">
    <text evidence="2">The sequence shown here is derived from an EMBL/GenBank/DDBJ whole genome shotgun (WGS) entry which is preliminary data.</text>
</comment>
<feature type="signal peptide" evidence="1">
    <location>
        <begin position="1"/>
        <end position="23"/>
    </location>
</feature>
<evidence type="ECO:0000256" key="1">
    <source>
        <dbReference type="SAM" id="SignalP"/>
    </source>
</evidence>
<gene>
    <name evidence="2" type="ORF">OCL97_00365</name>
</gene>
<name>A0ABW6CJJ1_9CAUL</name>
<evidence type="ECO:0000313" key="3">
    <source>
        <dbReference type="Proteomes" id="UP001598130"/>
    </source>
</evidence>
<dbReference type="Pfam" id="PF13689">
    <property type="entry name" value="DUF4154"/>
    <property type="match status" value="1"/>
</dbReference>
<dbReference type="Proteomes" id="UP001598130">
    <property type="component" value="Unassembled WGS sequence"/>
</dbReference>
<dbReference type="EMBL" id="JAOTJD010000001">
    <property type="protein sequence ID" value="MFD3262413.1"/>
    <property type="molecule type" value="Genomic_DNA"/>
</dbReference>
<evidence type="ECO:0000313" key="2">
    <source>
        <dbReference type="EMBL" id="MFD3262413.1"/>
    </source>
</evidence>
<dbReference type="RefSeq" id="WP_377366618.1">
    <property type="nucleotide sequence ID" value="NZ_JAOTJD010000001.1"/>
</dbReference>
<keyword evidence="1" id="KW-0732">Signal</keyword>
<dbReference type="InterPro" id="IPR025293">
    <property type="entry name" value="YfiR/HmsC-like"/>
</dbReference>
<accession>A0ABW6CJJ1</accession>
<organism evidence="2 3">
    <name type="scientific">Phenylobacterium ferrooxidans</name>
    <dbReference type="NCBI Taxonomy" id="2982689"/>
    <lineage>
        <taxon>Bacteria</taxon>
        <taxon>Pseudomonadati</taxon>
        <taxon>Pseudomonadota</taxon>
        <taxon>Alphaproteobacteria</taxon>
        <taxon>Caulobacterales</taxon>
        <taxon>Caulobacteraceae</taxon>
        <taxon>Phenylobacterium</taxon>
    </lineage>
</organism>